<dbReference type="EMBL" id="VSRR010003270">
    <property type="protein sequence ID" value="MPC35415.1"/>
    <property type="molecule type" value="Genomic_DNA"/>
</dbReference>
<dbReference type="AlphaFoldDB" id="A0A5B7EPT1"/>
<gene>
    <name evidence="2" type="ORF">E2C01_028837</name>
</gene>
<name>A0A5B7EPT1_PORTR</name>
<organism evidence="2 3">
    <name type="scientific">Portunus trituberculatus</name>
    <name type="common">Swimming crab</name>
    <name type="synonym">Neptunus trituberculatus</name>
    <dbReference type="NCBI Taxonomy" id="210409"/>
    <lineage>
        <taxon>Eukaryota</taxon>
        <taxon>Metazoa</taxon>
        <taxon>Ecdysozoa</taxon>
        <taxon>Arthropoda</taxon>
        <taxon>Crustacea</taxon>
        <taxon>Multicrustacea</taxon>
        <taxon>Malacostraca</taxon>
        <taxon>Eumalacostraca</taxon>
        <taxon>Eucarida</taxon>
        <taxon>Decapoda</taxon>
        <taxon>Pleocyemata</taxon>
        <taxon>Brachyura</taxon>
        <taxon>Eubrachyura</taxon>
        <taxon>Portunoidea</taxon>
        <taxon>Portunidae</taxon>
        <taxon>Portuninae</taxon>
        <taxon>Portunus</taxon>
    </lineage>
</organism>
<feature type="compositionally biased region" description="Polar residues" evidence="1">
    <location>
        <begin position="17"/>
        <end position="28"/>
    </location>
</feature>
<feature type="compositionally biased region" description="Polar residues" evidence="1">
    <location>
        <begin position="71"/>
        <end position="88"/>
    </location>
</feature>
<dbReference type="Proteomes" id="UP000324222">
    <property type="component" value="Unassembled WGS sequence"/>
</dbReference>
<accession>A0A5B7EPT1</accession>
<feature type="compositionally biased region" description="Acidic residues" evidence="1">
    <location>
        <begin position="40"/>
        <end position="56"/>
    </location>
</feature>
<protein>
    <submittedName>
        <fullName evidence="2">Uncharacterized protein</fullName>
    </submittedName>
</protein>
<comment type="caution">
    <text evidence="2">The sequence shown here is derived from an EMBL/GenBank/DDBJ whole genome shotgun (WGS) entry which is preliminary data.</text>
</comment>
<sequence length="209" mass="23088">MYMLEQKKHVEHKKTNGLGQTLSTQSSGGPVPHLLVPDAVVDEDEDAVESVEDTEGSSDGQRWTVKEEESQSPCQHHQEQQGDGTSQPGPAGGADTIEVSNFGKEPQIPLRIDEELATNFTKQEEAVKNKYMHNNTPCQPMQTALNYKVRNLNSHHASNCTATVQDSRMSSGKAGRWGEGMVGWRDDATGKQYLQEFKRSSDRQVCGTD</sequence>
<feature type="region of interest" description="Disordered" evidence="1">
    <location>
        <begin position="1"/>
        <end position="99"/>
    </location>
</feature>
<evidence type="ECO:0000256" key="1">
    <source>
        <dbReference type="SAM" id="MobiDB-lite"/>
    </source>
</evidence>
<proteinExistence type="predicted"/>
<evidence type="ECO:0000313" key="2">
    <source>
        <dbReference type="EMBL" id="MPC35415.1"/>
    </source>
</evidence>
<keyword evidence="3" id="KW-1185">Reference proteome</keyword>
<evidence type="ECO:0000313" key="3">
    <source>
        <dbReference type="Proteomes" id="UP000324222"/>
    </source>
</evidence>
<reference evidence="2 3" key="1">
    <citation type="submission" date="2019-05" db="EMBL/GenBank/DDBJ databases">
        <title>Another draft genome of Portunus trituberculatus and its Hox gene families provides insights of decapod evolution.</title>
        <authorList>
            <person name="Jeong J.-H."/>
            <person name="Song I."/>
            <person name="Kim S."/>
            <person name="Choi T."/>
            <person name="Kim D."/>
            <person name="Ryu S."/>
            <person name="Kim W."/>
        </authorList>
    </citation>
    <scope>NUCLEOTIDE SEQUENCE [LARGE SCALE GENOMIC DNA]</scope>
    <source>
        <tissue evidence="2">Muscle</tissue>
    </source>
</reference>